<reference evidence="3" key="1">
    <citation type="submission" date="2016-10" db="EMBL/GenBank/DDBJ databases">
        <authorList>
            <person name="Varghese N."/>
            <person name="Submissions S."/>
        </authorList>
    </citation>
    <scope>NUCLEOTIDE SEQUENCE [LARGE SCALE GENOMIC DNA]</scope>
    <source>
        <strain evidence="3">DSM 24536</strain>
    </source>
</reference>
<dbReference type="AlphaFoldDB" id="A0A1G9LRB0"/>
<accession>A0A1G9LRB0</accession>
<dbReference type="EMBL" id="FNHH01000001">
    <property type="protein sequence ID" value="SDL64483.1"/>
    <property type="molecule type" value="Genomic_DNA"/>
</dbReference>
<sequence length="210" mass="23649">MKIILNSIAFKLRYITLSMFLILSAGLVFGQQQLYTYHSGVIEVSGFTNNYNWKMKTDSVDCRAQLTMINRQLKAINSLSFTVPVKKLSSPNTYMDRIAHRTLKSYPFDKIYFHYVKSEISPWDDKDQYLIKASGNLTVAGVTHSIKMDLIATVINDGTITFAGTHKLKLSTYQVTPKKSLMGTLKTSDDVTVNFVVGVKPLMLSATSKR</sequence>
<gene>
    <name evidence="2" type="ORF">SAMN05421813_10163</name>
</gene>
<dbReference type="Proteomes" id="UP000199226">
    <property type="component" value="Unassembled WGS sequence"/>
</dbReference>
<evidence type="ECO:0000313" key="3">
    <source>
        <dbReference type="Proteomes" id="UP000199226"/>
    </source>
</evidence>
<dbReference type="SUPFAM" id="SSF101874">
    <property type="entry name" value="YceI-like"/>
    <property type="match status" value="1"/>
</dbReference>
<dbReference type="Gene3D" id="2.40.128.110">
    <property type="entry name" value="Lipid/polyisoprenoid-binding, YceI-like"/>
    <property type="match status" value="1"/>
</dbReference>
<dbReference type="InterPro" id="IPR036761">
    <property type="entry name" value="TTHA0802/YceI-like_sf"/>
</dbReference>
<dbReference type="Pfam" id="PF04264">
    <property type="entry name" value="YceI"/>
    <property type="match status" value="1"/>
</dbReference>
<dbReference type="OrthoDB" id="9794147at2"/>
<keyword evidence="3" id="KW-1185">Reference proteome</keyword>
<dbReference type="InterPro" id="IPR007372">
    <property type="entry name" value="Lipid/polyisoprenoid-bd_YceI"/>
</dbReference>
<protein>
    <submittedName>
        <fullName evidence="2">YceI-like domain-containing protein</fullName>
    </submittedName>
</protein>
<feature type="domain" description="Lipid/polyisoprenoid-binding YceI-like" evidence="1">
    <location>
        <begin position="56"/>
        <end position="197"/>
    </location>
</feature>
<dbReference type="RefSeq" id="WP_090697431.1">
    <property type="nucleotide sequence ID" value="NZ_FNHH01000001.1"/>
</dbReference>
<name>A0A1G9LRB0_9SPHI</name>
<dbReference type="STRING" id="990371.SAMN05421813_10163"/>
<evidence type="ECO:0000259" key="1">
    <source>
        <dbReference type="Pfam" id="PF04264"/>
    </source>
</evidence>
<evidence type="ECO:0000313" key="2">
    <source>
        <dbReference type="EMBL" id="SDL64483.1"/>
    </source>
</evidence>
<proteinExistence type="predicted"/>
<organism evidence="2 3">
    <name type="scientific">Daejeonella rubra</name>
    <dbReference type="NCBI Taxonomy" id="990371"/>
    <lineage>
        <taxon>Bacteria</taxon>
        <taxon>Pseudomonadati</taxon>
        <taxon>Bacteroidota</taxon>
        <taxon>Sphingobacteriia</taxon>
        <taxon>Sphingobacteriales</taxon>
        <taxon>Sphingobacteriaceae</taxon>
        <taxon>Daejeonella</taxon>
    </lineage>
</organism>